<protein>
    <recommendedName>
        <fullName evidence="3">YokE-like PH domain-containing protein</fullName>
    </recommendedName>
</protein>
<comment type="caution">
    <text evidence="1">The sequence shown here is derived from an EMBL/GenBank/DDBJ whole genome shotgun (WGS) entry which is preliminary data.</text>
</comment>
<dbReference type="HOGENOM" id="CLU_2034777_0_0_9"/>
<evidence type="ECO:0000313" key="1">
    <source>
        <dbReference type="EMBL" id="EEW38070.1"/>
    </source>
</evidence>
<evidence type="ECO:0008006" key="3">
    <source>
        <dbReference type="Google" id="ProtNLM"/>
    </source>
</evidence>
<sequence>MEIIEDLKSQISFFGFEMTDTDSLIALDKGEQNFVLFWAKDGFVLFETSKEGVWRANRPIVIPSNRIQKVSFEKRLLGNPKLILQYLDKEETFVVPMKCRFHQNQKTEVKKFINTIEGLKG</sequence>
<dbReference type="GeneID" id="78411420"/>
<accession>C8NEG9</accession>
<reference evidence="1 2" key="1">
    <citation type="submission" date="2009-08" db="EMBL/GenBank/DDBJ databases">
        <authorList>
            <person name="Muzny D."/>
            <person name="Qin X."/>
            <person name="Deng J."/>
            <person name="Jiang H."/>
            <person name="Liu Y."/>
            <person name="Qu J."/>
            <person name="Song X.-Z."/>
            <person name="Zhang L."/>
            <person name="Thornton R."/>
            <person name="Coyle M."/>
            <person name="Francisco L."/>
            <person name="Jackson L."/>
            <person name="Javaid M."/>
            <person name="Korchina V."/>
            <person name="Kovar C."/>
            <person name="Mata R."/>
            <person name="Mathew T."/>
            <person name="Ngo R."/>
            <person name="Nguyen L."/>
            <person name="Nguyen N."/>
            <person name="Okwuonu G."/>
            <person name="Ongeri F."/>
            <person name="Pham C."/>
            <person name="Simmons D."/>
            <person name="Wilczek-Boney K."/>
            <person name="Hale W."/>
            <person name="Jakkamsetti A."/>
            <person name="Pham P."/>
            <person name="Ruth R."/>
            <person name="San Lucas F."/>
            <person name="Warren J."/>
            <person name="Zhang J."/>
            <person name="Zhao Z."/>
            <person name="Zhou C."/>
            <person name="Zhu D."/>
            <person name="Lee S."/>
            <person name="Bess C."/>
            <person name="Blankenburg K."/>
            <person name="Forbes L."/>
            <person name="Fu Q."/>
            <person name="Gubbala S."/>
            <person name="Hirani K."/>
            <person name="Jayaseelan J.C."/>
            <person name="Lara F."/>
            <person name="Munidasa M."/>
            <person name="Palculict T."/>
            <person name="Patil S."/>
            <person name="Pu L.-L."/>
            <person name="Saada N."/>
            <person name="Tang L."/>
            <person name="Weissenberger G."/>
            <person name="Zhu Y."/>
            <person name="Hemphill L."/>
            <person name="Shang Y."/>
            <person name="Youmans B."/>
            <person name="Ayvaz T."/>
            <person name="Ross M."/>
            <person name="Santibanez J."/>
            <person name="Aqrawi P."/>
            <person name="Gross S."/>
            <person name="Joshi V."/>
            <person name="Fowler G."/>
            <person name="Nazareth L."/>
            <person name="Reid J."/>
            <person name="Worley K."/>
            <person name="Petrosino J."/>
            <person name="Highlander S."/>
            <person name="Gibbs R."/>
        </authorList>
    </citation>
    <scope>NUCLEOTIDE SEQUENCE [LARGE SCALE GENOMIC DNA]</scope>
    <source>
        <strain evidence="1 2">ATCC 49175</strain>
    </source>
</reference>
<dbReference type="Proteomes" id="UP000005926">
    <property type="component" value="Unassembled WGS sequence"/>
</dbReference>
<keyword evidence="2" id="KW-1185">Reference proteome</keyword>
<name>C8NEG9_9LACT</name>
<evidence type="ECO:0000313" key="2">
    <source>
        <dbReference type="Proteomes" id="UP000005926"/>
    </source>
</evidence>
<dbReference type="STRING" id="638301.HMPREF0444_0314"/>
<proteinExistence type="predicted"/>
<organism evidence="1 2">
    <name type="scientific">Granulicatella adiacens ATCC 49175</name>
    <dbReference type="NCBI Taxonomy" id="638301"/>
    <lineage>
        <taxon>Bacteria</taxon>
        <taxon>Bacillati</taxon>
        <taxon>Bacillota</taxon>
        <taxon>Bacilli</taxon>
        <taxon>Lactobacillales</taxon>
        <taxon>Carnobacteriaceae</taxon>
        <taxon>Granulicatella</taxon>
    </lineage>
</organism>
<gene>
    <name evidence="1" type="ORF">HMPREF0444_0314</name>
</gene>
<dbReference type="RefSeq" id="WP_005605332.1">
    <property type="nucleotide sequence ID" value="NZ_CP102283.1"/>
</dbReference>
<dbReference type="AlphaFoldDB" id="C8NEG9"/>
<dbReference type="EMBL" id="ACKZ01000008">
    <property type="protein sequence ID" value="EEW38070.1"/>
    <property type="molecule type" value="Genomic_DNA"/>
</dbReference>